<evidence type="ECO:0000256" key="1">
    <source>
        <dbReference type="SAM" id="Phobius"/>
    </source>
</evidence>
<dbReference type="Gene3D" id="2.60.40.10">
    <property type="entry name" value="Immunoglobulins"/>
    <property type="match status" value="1"/>
</dbReference>
<dbReference type="GO" id="GO:0030246">
    <property type="term" value="F:carbohydrate binding"/>
    <property type="evidence" value="ECO:0007669"/>
    <property type="project" value="InterPro"/>
</dbReference>
<dbReference type="SUPFAM" id="SSF49452">
    <property type="entry name" value="Starch-binding domain-like"/>
    <property type="match status" value="1"/>
</dbReference>
<organism evidence="2 3">
    <name type="scientific">Natronincola ferrireducens</name>
    <dbReference type="NCBI Taxonomy" id="393762"/>
    <lineage>
        <taxon>Bacteria</taxon>
        <taxon>Bacillati</taxon>
        <taxon>Bacillota</taxon>
        <taxon>Clostridia</taxon>
        <taxon>Peptostreptococcales</taxon>
        <taxon>Natronincolaceae</taxon>
        <taxon>Natronincola</taxon>
    </lineage>
</organism>
<dbReference type="InterPro" id="IPR013783">
    <property type="entry name" value="Ig-like_fold"/>
</dbReference>
<feature type="transmembrane region" description="Helical" evidence="1">
    <location>
        <begin position="12"/>
        <end position="30"/>
    </location>
</feature>
<evidence type="ECO:0000313" key="2">
    <source>
        <dbReference type="EMBL" id="SDK13786.1"/>
    </source>
</evidence>
<dbReference type="RefSeq" id="WP_090550698.1">
    <property type="nucleotide sequence ID" value="NZ_FNFP01000001.1"/>
</dbReference>
<name>A0A1G8ZF91_9FIRM</name>
<dbReference type="Gene3D" id="1.25.40.10">
    <property type="entry name" value="Tetratricopeptide repeat domain"/>
    <property type="match status" value="2"/>
</dbReference>
<keyword evidence="1" id="KW-1133">Transmembrane helix</keyword>
<dbReference type="OrthoDB" id="1947780at2"/>
<dbReference type="InterPro" id="IPR011990">
    <property type="entry name" value="TPR-like_helical_dom_sf"/>
</dbReference>
<keyword evidence="3" id="KW-1185">Reference proteome</keyword>
<keyword evidence="1" id="KW-0472">Membrane</keyword>
<protein>
    <recommendedName>
        <fullName evidence="4">Carboxypeptidase regulatory-like domain-containing protein</fullName>
    </recommendedName>
</protein>
<evidence type="ECO:0008006" key="4">
    <source>
        <dbReference type="Google" id="ProtNLM"/>
    </source>
</evidence>
<dbReference type="AlphaFoldDB" id="A0A1G8ZF91"/>
<dbReference type="EMBL" id="FNFP01000001">
    <property type="protein sequence ID" value="SDK13786.1"/>
    <property type="molecule type" value="Genomic_DNA"/>
</dbReference>
<keyword evidence="1" id="KW-0812">Transmembrane</keyword>
<evidence type="ECO:0000313" key="3">
    <source>
        <dbReference type="Proteomes" id="UP000198718"/>
    </source>
</evidence>
<dbReference type="STRING" id="393762.SAMN05660472_00844"/>
<accession>A0A1G8ZF91</accession>
<reference evidence="2 3" key="1">
    <citation type="submission" date="2016-10" db="EMBL/GenBank/DDBJ databases">
        <authorList>
            <person name="de Groot N.N."/>
        </authorList>
    </citation>
    <scope>NUCLEOTIDE SEQUENCE [LARGE SCALE GENOMIC DNA]</scope>
    <source>
        <strain evidence="2 3">DSM 18346</strain>
    </source>
</reference>
<dbReference type="Proteomes" id="UP000198718">
    <property type="component" value="Unassembled WGS sequence"/>
</dbReference>
<sequence length="768" mass="88546">MKKILRVKVKDLLKAISVFLSVLLLAYIFLPTIMLSIGERYDRNGNPLTAKIYYERLDRFFPKASETATALERMAEITANHNLLMISSAGVGSAPHMVAHLSQESKVYYEKLVKRFPDTWQGKRATTQLTKQAIRDKVYENKIEEAFEVMENYYETINANTRYNYWDASVALTLAATLRSQGFYDEGLRILDYIMEHQGDVINTDVYEVAAEFHRFLGNKEEAEKYYSLLLQEYKDIMEIERHHWSDSDMGGINSYYDEKTKEIVMKLASLQNRPMKHGEVTGSVTLRGEAFPNLQVFLQPQNFPRGGVIFGGSTDDALWTTSDKNGEFTFSHVLPGRYSIGFIVDLDVVEDVVLKGGFFPESTILVDEEQSYHRDFHLVDTLKVLSPVENYRVTGDTLHFQWEAFEDASYYTLELGTYSLNGGGTYSTPYSERKFYTNEALLSVDELTYIQTGMAFDDEGPTPDSLLAFAHPKGKYFWGIRAHDEEGNIITTSRGYLKGQNTDFHFTGRDLRKGDELLLARDYQGAIDAYEEDVSKNPKDIYPLAMLGKLYSISWNDTYPHTDLDKALAYYEELYAITENPSFLDRSFFIQYYQKKDYHQALAVLKILEEKNALHLWHRQNFIMIDIHLGNYEGALQELLQTDFKEDNIETSLRIITNNFDNLKSTEKPSEEVRGLTAIEEYRNNYSSLDMELKKKIQQKKPLDALKLLENPELTAHQTLIKLSLKVMEPSISVHEYEEIQNFVNAYSSTDPDLTQLVQRLFMVPIY</sequence>
<proteinExistence type="predicted"/>
<dbReference type="SUPFAM" id="SSF48452">
    <property type="entry name" value="TPR-like"/>
    <property type="match status" value="2"/>
</dbReference>
<dbReference type="InterPro" id="IPR013784">
    <property type="entry name" value="Carb-bd-like_fold"/>
</dbReference>
<dbReference type="Gene3D" id="1.25.40.1040">
    <property type="match status" value="1"/>
</dbReference>
<gene>
    <name evidence="2" type="ORF">SAMN05660472_00844</name>
</gene>